<protein>
    <recommendedName>
        <fullName evidence="2">DNA-directed DNA polymerase</fullName>
        <ecNumber evidence="2">2.7.7.7</ecNumber>
    </recommendedName>
</protein>
<dbReference type="GO" id="GO:0003887">
    <property type="term" value="F:DNA-directed DNA polymerase activity"/>
    <property type="evidence" value="ECO:0007669"/>
    <property type="project" value="UniProtKB-KW"/>
</dbReference>
<reference evidence="9" key="1">
    <citation type="journal article" date="2015" name="Nature">
        <title>Complex archaea that bridge the gap between prokaryotes and eukaryotes.</title>
        <authorList>
            <person name="Spang A."/>
            <person name="Saw J.H."/>
            <person name="Jorgensen S.L."/>
            <person name="Zaremba-Niedzwiedzka K."/>
            <person name="Martijn J."/>
            <person name="Lind A.E."/>
            <person name="van Eijk R."/>
            <person name="Schleper C."/>
            <person name="Guy L."/>
            <person name="Ettema T.J."/>
        </authorList>
    </citation>
    <scope>NUCLEOTIDE SEQUENCE</scope>
</reference>
<comment type="catalytic activity">
    <reaction evidence="7">
        <text>DNA(n) + a 2'-deoxyribonucleoside 5'-triphosphate = DNA(n+1) + diphosphate</text>
        <dbReference type="Rhea" id="RHEA:22508"/>
        <dbReference type="Rhea" id="RHEA-COMP:17339"/>
        <dbReference type="Rhea" id="RHEA-COMP:17340"/>
        <dbReference type="ChEBI" id="CHEBI:33019"/>
        <dbReference type="ChEBI" id="CHEBI:61560"/>
        <dbReference type="ChEBI" id="CHEBI:173112"/>
        <dbReference type="EC" id="2.7.7.7"/>
    </reaction>
</comment>
<evidence type="ECO:0000256" key="1">
    <source>
        <dbReference type="ARBA" id="ARBA00005755"/>
    </source>
</evidence>
<gene>
    <name evidence="9" type="ORF">LCGC14_1637940</name>
</gene>
<proteinExistence type="inferred from homology"/>
<dbReference type="InterPro" id="IPR023211">
    <property type="entry name" value="DNA_pol_palm_dom_sf"/>
</dbReference>
<dbReference type="EC" id="2.7.7.7" evidence="2"/>
<evidence type="ECO:0000256" key="4">
    <source>
        <dbReference type="ARBA" id="ARBA00022695"/>
    </source>
</evidence>
<evidence type="ECO:0000256" key="7">
    <source>
        <dbReference type="ARBA" id="ARBA00049244"/>
    </source>
</evidence>
<dbReference type="InterPro" id="IPR050240">
    <property type="entry name" value="DNA_pol_type-B"/>
</dbReference>
<dbReference type="EMBL" id="LAZR01013604">
    <property type="protein sequence ID" value="KKM21191.1"/>
    <property type="molecule type" value="Genomic_DNA"/>
</dbReference>
<feature type="non-terminal residue" evidence="9">
    <location>
        <position position="1"/>
    </location>
</feature>
<dbReference type="InterPro" id="IPR043502">
    <property type="entry name" value="DNA/RNA_pol_sf"/>
</dbReference>
<accession>A0A0F9I0D2</accession>
<comment type="similarity">
    <text evidence="1">Belongs to the DNA polymerase type-B family.</text>
</comment>
<evidence type="ECO:0000313" key="9">
    <source>
        <dbReference type="EMBL" id="KKM21191.1"/>
    </source>
</evidence>
<dbReference type="InterPro" id="IPR036397">
    <property type="entry name" value="RNaseH_sf"/>
</dbReference>
<keyword evidence="5" id="KW-0239">DNA-directed DNA polymerase</keyword>
<dbReference type="InterPro" id="IPR006134">
    <property type="entry name" value="DNA-dir_DNA_pol_B_multi_dom"/>
</dbReference>
<dbReference type="GO" id="GO:0000166">
    <property type="term" value="F:nucleotide binding"/>
    <property type="evidence" value="ECO:0007669"/>
    <property type="project" value="InterPro"/>
</dbReference>
<keyword evidence="3" id="KW-0808">Transferase</keyword>
<keyword evidence="4" id="KW-0548">Nucleotidyltransferase</keyword>
<dbReference type="SUPFAM" id="SSF53098">
    <property type="entry name" value="Ribonuclease H-like"/>
    <property type="match status" value="1"/>
</dbReference>
<dbReference type="SUPFAM" id="SSF56672">
    <property type="entry name" value="DNA/RNA polymerases"/>
    <property type="match status" value="1"/>
</dbReference>
<dbReference type="GO" id="GO:0006261">
    <property type="term" value="P:DNA-templated DNA replication"/>
    <property type="evidence" value="ECO:0007669"/>
    <property type="project" value="TreeGrafter"/>
</dbReference>
<sequence>KTYYRFVWHPRFKESWRSYELLNHEIKQKEKSIIIPRIVTHEAQTEKMMLSDFFSHFSLKKYDDELGYWSEGGYKKLRGSKKWNNGFDSPFLYERTKFLGLLDQMQKMSPFSNVFSRNNGGKYTVVDDGVGQIDWVFSDEVLQVAQKYYDFRGGRLADWMAFFTDFEKLDKKGKQPVYYWLSDLNFELDYNLIDVWGLVKLDEKFDMSGKQRGRCDVALSPLEDGIMASKLHDHAKLTIYQDQYAFDTKYYGGNEKTNEFIRKYRTLHGKKQIGEKFTLTLRDLEKAGKGEGQHYESLDDIHKVGGYVYDPSPGVYDDIAVIDFSKYYPNMIKSCNAGILSLVDLDWYDEEEVVDRKGNRWCRDELIETPVAFFRKDIKSLNSVIFDMWLERRLKAQAKLKAYLKEFKTTKSDEYLRLWVEQFNLKNFMNAYFGILGLPIDRGYNKLAFNACTMSCQDVIRMCLNLLIAMGYEIIGGDTDSLFLKLQSKGKINQELEGKWLSNVINIAVEDYMERIYNINFLDNTIKIGLETISDKMYVDVPKHYIKRNWYVDGQILDKPELEIKGMDLKKRATSQVAADLQTKLANCLFYEKDPLEVITEYLIKLDKTLEEKEWDYVCKRAPLQQRLDKYLEGNESATGARNAVMYLGTEFKPGDNPFLGVFIAYPFKMNGKFVKASGDLKLSFYKEDIPKLKELNFKLNYDNIRNTQLDAKSKHLLAMFGEDYDSIIEGGQTGDMMMP</sequence>
<dbReference type="GO" id="GO:0003677">
    <property type="term" value="F:DNA binding"/>
    <property type="evidence" value="ECO:0007669"/>
    <property type="project" value="UniProtKB-KW"/>
</dbReference>
<dbReference type="Gene3D" id="3.90.1600.10">
    <property type="entry name" value="Palm domain of DNA polymerase"/>
    <property type="match status" value="1"/>
</dbReference>
<dbReference type="Pfam" id="PF00136">
    <property type="entry name" value="DNA_pol_B"/>
    <property type="match status" value="1"/>
</dbReference>
<organism evidence="9">
    <name type="scientific">marine sediment metagenome</name>
    <dbReference type="NCBI Taxonomy" id="412755"/>
    <lineage>
        <taxon>unclassified sequences</taxon>
        <taxon>metagenomes</taxon>
        <taxon>ecological metagenomes</taxon>
    </lineage>
</organism>
<dbReference type="PANTHER" id="PTHR10322:SF23">
    <property type="entry name" value="DNA POLYMERASE DELTA CATALYTIC SUBUNIT"/>
    <property type="match status" value="1"/>
</dbReference>
<feature type="domain" description="DNA-directed DNA polymerase family B multifunctional" evidence="8">
    <location>
        <begin position="302"/>
        <end position="625"/>
    </location>
</feature>
<dbReference type="AlphaFoldDB" id="A0A0F9I0D2"/>
<dbReference type="InterPro" id="IPR012337">
    <property type="entry name" value="RNaseH-like_sf"/>
</dbReference>
<evidence type="ECO:0000256" key="6">
    <source>
        <dbReference type="ARBA" id="ARBA00023125"/>
    </source>
</evidence>
<evidence type="ECO:0000256" key="3">
    <source>
        <dbReference type="ARBA" id="ARBA00022679"/>
    </source>
</evidence>
<comment type="caution">
    <text evidence="9">The sequence shown here is derived from an EMBL/GenBank/DDBJ whole genome shotgun (WGS) entry which is preliminary data.</text>
</comment>
<name>A0A0F9I0D2_9ZZZZ</name>
<evidence type="ECO:0000256" key="2">
    <source>
        <dbReference type="ARBA" id="ARBA00012417"/>
    </source>
</evidence>
<dbReference type="PANTHER" id="PTHR10322">
    <property type="entry name" value="DNA POLYMERASE CATALYTIC SUBUNIT"/>
    <property type="match status" value="1"/>
</dbReference>
<dbReference type="SMART" id="SM00486">
    <property type="entry name" value="POLBc"/>
    <property type="match status" value="1"/>
</dbReference>
<dbReference type="InterPro" id="IPR006172">
    <property type="entry name" value="DNA-dir_DNA_pol_B"/>
</dbReference>
<evidence type="ECO:0000256" key="5">
    <source>
        <dbReference type="ARBA" id="ARBA00022932"/>
    </source>
</evidence>
<keyword evidence="6" id="KW-0238">DNA-binding</keyword>
<dbReference type="Gene3D" id="3.30.420.10">
    <property type="entry name" value="Ribonuclease H-like superfamily/Ribonuclease H"/>
    <property type="match status" value="1"/>
</dbReference>
<evidence type="ECO:0000259" key="8">
    <source>
        <dbReference type="Pfam" id="PF00136"/>
    </source>
</evidence>